<keyword evidence="2" id="KW-1133">Transmembrane helix</keyword>
<feature type="transmembrane region" description="Helical" evidence="2">
    <location>
        <begin position="129"/>
        <end position="149"/>
    </location>
</feature>
<evidence type="ECO:0000313" key="5">
    <source>
        <dbReference type="Proteomes" id="UP000546642"/>
    </source>
</evidence>
<feature type="compositionally biased region" description="Pro residues" evidence="1">
    <location>
        <begin position="163"/>
        <end position="178"/>
    </location>
</feature>
<dbReference type="AlphaFoldDB" id="A0A7X0D4R4"/>
<organism evidence="4 5">
    <name type="scientific">Nocardiopsis mwathae</name>
    <dbReference type="NCBI Taxonomy" id="1472723"/>
    <lineage>
        <taxon>Bacteria</taxon>
        <taxon>Bacillati</taxon>
        <taxon>Actinomycetota</taxon>
        <taxon>Actinomycetes</taxon>
        <taxon>Streptosporangiales</taxon>
        <taxon>Nocardiopsidaceae</taxon>
        <taxon>Nocardiopsis</taxon>
    </lineage>
</organism>
<gene>
    <name evidence="4" type="ORF">HNR23_001440</name>
</gene>
<keyword evidence="2" id="KW-0472">Membrane</keyword>
<name>A0A7X0D4R4_9ACTN</name>
<sequence>MNAQVWRTKGPLAEFFFLLILGAVLGFIGAMMVLSTMFNDYTDFTGRADAVVVNRVEERSSGSATNSGPSSARVYVAYAVDGREHTDVRLHGVNPAHYYEGDRLTIAYHPERPHQAVTVPSTEPGAFDILAYIGAGVLIAAVACLVGSGKCLARHRRQRATPPSHPDPSTDYPPPPAR</sequence>
<evidence type="ECO:0000256" key="1">
    <source>
        <dbReference type="SAM" id="MobiDB-lite"/>
    </source>
</evidence>
<keyword evidence="5" id="KW-1185">Reference proteome</keyword>
<dbReference type="EMBL" id="JACHDS010000001">
    <property type="protein sequence ID" value="MBB6171380.1"/>
    <property type="molecule type" value="Genomic_DNA"/>
</dbReference>
<feature type="domain" description="DUF3592" evidence="3">
    <location>
        <begin position="50"/>
        <end position="121"/>
    </location>
</feature>
<evidence type="ECO:0000256" key="2">
    <source>
        <dbReference type="SAM" id="Phobius"/>
    </source>
</evidence>
<proteinExistence type="predicted"/>
<dbReference type="Proteomes" id="UP000546642">
    <property type="component" value="Unassembled WGS sequence"/>
</dbReference>
<accession>A0A7X0D4R4</accession>
<comment type="caution">
    <text evidence="4">The sequence shown here is derived from an EMBL/GenBank/DDBJ whole genome shotgun (WGS) entry which is preliminary data.</text>
</comment>
<dbReference type="Pfam" id="PF12158">
    <property type="entry name" value="DUF3592"/>
    <property type="match status" value="1"/>
</dbReference>
<evidence type="ECO:0000259" key="3">
    <source>
        <dbReference type="Pfam" id="PF12158"/>
    </source>
</evidence>
<keyword evidence="2" id="KW-0812">Transmembrane</keyword>
<dbReference type="RefSeq" id="WP_184074659.1">
    <property type="nucleotide sequence ID" value="NZ_JACHDS010000001.1"/>
</dbReference>
<feature type="transmembrane region" description="Helical" evidence="2">
    <location>
        <begin position="12"/>
        <end position="34"/>
    </location>
</feature>
<reference evidence="4 5" key="1">
    <citation type="submission" date="2020-08" db="EMBL/GenBank/DDBJ databases">
        <title>Sequencing the genomes of 1000 actinobacteria strains.</title>
        <authorList>
            <person name="Klenk H.-P."/>
        </authorList>
    </citation>
    <scope>NUCLEOTIDE SEQUENCE [LARGE SCALE GENOMIC DNA]</scope>
    <source>
        <strain evidence="4 5">DSM 46659</strain>
    </source>
</reference>
<dbReference type="InterPro" id="IPR021994">
    <property type="entry name" value="DUF3592"/>
</dbReference>
<feature type="region of interest" description="Disordered" evidence="1">
    <location>
        <begin position="156"/>
        <end position="178"/>
    </location>
</feature>
<evidence type="ECO:0000313" key="4">
    <source>
        <dbReference type="EMBL" id="MBB6171380.1"/>
    </source>
</evidence>
<protein>
    <recommendedName>
        <fullName evidence="3">DUF3592 domain-containing protein</fullName>
    </recommendedName>
</protein>